<organism evidence="1 2">
    <name type="scientific">Bacillus cereus</name>
    <dbReference type="NCBI Taxonomy" id="1396"/>
    <lineage>
        <taxon>Bacteria</taxon>
        <taxon>Bacillati</taxon>
        <taxon>Bacillota</taxon>
        <taxon>Bacilli</taxon>
        <taxon>Bacillales</taxon>
        <taxon>Bacillaceae</taxon>
        <taxon>Bacillus</taxon>
        <taxon>Bacillus cereus group</taxon>
    </lineage>
</organism>
<gene>
    <name evidence="1" type="ORF">AT268_28180</name>
</gene>
<sequence>MDTCSAKLPAMKKKFVWLKEVNSLAIQSSVRNLADAYTRFKSKKNNVQSYTAKQTNRKQNKVGETSGDALECLQREEQQWKFQMTKRHEETDRKYKAAKQAVDRLYADYQDQQLNLNVEITDITVAQNLM</sequence>
<dbReference type="AlphaFoldDB" id="A0A9X0MGS4"/>
<proteinExistence type="predicted"/>
<dbReference type="Proteomes" id="UP000075476">
    <property type="component" value="Unassembled WGS sequence"/>
</dbReference>
<comment type="caution">
    <text evidence="1">The sequence shown here is derived from an EMBL/GenBank/DDBJ whole genome shotgun (WGS) entry which is preliminary data.</text>
</comment>
<accession>A0A9X0MGS4</accession>
<reference evidence="1 2" key="1">
    <citation type="submission" date="2015-12" db="EMBL/GenBank/DDBJ databases">
        <title>Bacillus cereus Group isolate.</title>
        <authorList>
            <person name="Kovac J."/>
        </authorList>
    </citation>
    <scope>NUCLEOTIDE SEQUENCE [LARGE SCALE GENOMIC DNA]</scope>
    <source>
        <strain evidence="1 2">FSL K6-0073</strain>
    </source>
</reference>
<evidence type="ECO:0000313" key="1">
    <source>
        <dbReference type="EMBL" id="KXY40842.1"/>
    </source>
</evidence>
<evidence type="ECO:0000313" key="2">
    <source>
        <dbReference type="Proteomes" id="UP000075476"/>
    </source>
</evidence>
<name>A0A9X0MGS4_BACCE</name>
<dbReference type="EMBL" id="LOMO01000073">
    <property type="protein sequence ID" value="KXY40842.1"/>
    <property type="molecule type" value="Genomic_DNA"/>
</dbReference>
<protein>
    <submittedName>
        <fullName evidence="1">Uncharacterized protein</fullName>
    </submittedName>
</protein>